<accession>A0ABQ5AN04</accession>
<name>A0ABQ5AN04_9ASTR</name>
<reference evidence="1" key="2">
    <citation type="submission" date="2022-01" db="EMBL/GenBank/DDBJ databases">
        <authorList>
            <person name="Yamashiro T."/>
            <person name="Shiraishi A."/>
            <person name="Satake H."/>
            <person name="Nakayama K."/>
        </authorList>
    </citation>
    <scope>NUCLEOTIDE SEQUENCE</scope>
</reference>
<comment type="caution">
    <text evidence="1">The sequence shown here is derived from an EMBL/GenBank/DDBJ whole genome shotgun (WGS) entry which is preliminary data.</text>
</comment>
<evidence type="ECO:0000313" key="2">
    <source>
        <dbReference type="Proteomes" id="UP001151760"/>
    </source>
</evidence>
<dbReference type="EMBL" id="BQNB010012400">
    <property type="protein sequence ID" value="GJT03122.1"/>
    <property type="molecule type" value="Genomic_DNA"/>
</dbReference>
<sequence length="111" mass="12019">MVSGVSLGKLSARKDIDDNRFSGSVLNKLDGDKKSVRPIKVNIRCVEDENDCVCPTPSKYPGEDMVLEGCFIFEIGTVGLSDPVVRPEVADMIDVHGEISGLPPHNSMLNC</sequence>
<protein>
    <submittedName>
        <fullName evidence="1">Uncharacterized protein</fullName>
    </submittedName>
</protein>
<reference evidence="1" key="1">
    <citation type="journal article" date="2022" name="Int. J. Mol. Sci.">
        <title>Draft Genome of Tanacetum Coccineum: Genomic Comparison of Closely Related Tanacetum-Family Plants.</title>
        <authorList>
            <person name="Yamashiro T."/>
            <person name="Shiraishi A."/>
            <person name="Nakayama K."/>
            <person name="Satake H."/>
        </authorList>
    </citation>
    <scope>NUCLEOTIDE SEQUENCE</scope>
</reference>
<organism evidence="1 2">
    <name type="scientific">Tanacetum coccineum</name>
    <dbReference type="NCBI Taxonomy" id="301880"/>
    <lineage>
        <taxon>Eukaryota</taxon>
        <taxon>Viridiplantae</taxon>
        <taxon>Streptophyta</taxon>
        <taxon>Embryophyta</taxon>
        <taxon>Tracheophyta</taxon>
        <taxon>Spermatophyta</taxon>
        <taxon>Magnoliopsida</taxon>
        <taxon>eudicotyledons</taxon>
        <taxon>Gunneridae</taxon>
        <taxon>Pentapetalae</taxon>
        <taxon>asterids</taxon>
        <taxon>campanulids</taxon>
        <taxon>Asterales</taxon>
        <taxon>Asteraceae</taxon>
        <taxon>Asteroideae</taxon>
        <taxon>Anthemideae</taxon>
        <taxon>Anthemidinae</taxon>
        <taxon>Tanacetum</taxon>
    </lineage>
</organism>
<evidence type="ECO:0000313" key="1">
    <source>
        <dbReference type="EMBL" id="GJT03122.1"/>
    </source>
</evidence>
<proteinExistence type="predicted"/>
<dbReference type="Proteomes" id="UP001151760">
    <property type="component" value="Unassembled WGS sequence"/>
</dbReference>
<keyword evidence="2" id="KW-1185">Reference proteome</keyword>
<gene>
    <name evidence="1" type="ORF">Tco_0824291</name>
</gene>